<dbReference type="PANTHER" id="PTHR32295:SF174">
    <property type="entry name" value="PROTEIN IQ-DOMAIN 24"/>
    <property type="match status" value="1"/>
</dbReference>
<feature type="compositionally biased region" description="Polar residues" evidence="4">
    <location>
        <begin position="190"/>
        <end position="220"/>
    </location>
</feature>
<evidence type="ECO:0000256" key="4">
    <source>
        <dbReference type="SAM" id="MobiDB-lite"/>
    </source>
</evidence>
<evidence type="ECO:0000313" key="7">
    <source>
        <dbReference type="Proteomes" id="UP001634393"/>
    </source>
</evidence>
<dbReference type="GO" id="GO:0005516">
    <property type="term" value="F:calmodulin binding"/>
    <property type="evidence" value="ECO:0007669"/>
    <property type="project" value="UniProtKB-KW"/>
</dbReference>
<accession>A0ABD3TE61</accession>
<evidence type="ECO:0000313" key="6">
    <source>
        <dbReference type="EMBL" id="KAL3834483.1"/>
    </source>
</evidence>
<dbReference type="PROSITE" id="PS50096">
    <property type="entry name" value="IQ"/>
    <property type="match status" value="2"/>
</dbReference>
<dbReference type="Gene3D" id="1.20.5.190">
    <property type="match status" value="1"/>
</dbReference>
<comment type="subunit">
    <text evidence="3">Binds to multiple calmodulin (CaM) in the presence of Ca(2+) and CaM-like proteins.</text>
</comment>
<feature type="region of interest" description="Disordered" evidence="4">
    <location>
        <begin position="415"/>
        <end position="435"/>
    </location>
</feature>
<sequence length="435" mass="47711">MGKTGKWFRSLLSSKKNAPPPKSKCKYVENPLNSPYVEGRDANKHAIAVAAATAAVAEAALAAAQAAAEVVRLTSGCGSVRNVRSVASFVRGDRRRVAAAAVMIQSAFRAYLARRALRALKGLVKLQALVRGHIVRKQSANMLRRMQAMARIQARASANRASTSDASNSKTNFSNSHHPGAINIGKFDMRSNSTKHGGSKVTYSRPHSSNIVNKESSHKTSNWLDQWMEQCKSNNHHNTSLDTPPGDDEKSDKILEIDTWKPHPKSKPTSQYISPWNDTKHNYSKIGSKIQKPNPSISSEEVSSVIDQVAAWTAEINSPGVHSASSQPIFRGPFTPKRSECSRSLFGDYLSHPNYMANTESSKAKVRSLSAPKQRMQLEELALNSKFGHNVWESDAVSEKGSTLRANYRSNSYLQSGQLKKQGHPTHGSTYGYVL</sequence>
<feature type="domain" description="DUF4005" evidence="5">
    <location>
        <begin position="327"/>
        <end position="380"/>
    </location>
</feature>
<dbReference type="SMART" id="SM00015">
    <property type="entry name" value="IQ"/>
    <property type="match status" value="2"/>
</dbReference>
<proteinExistence type="inferred from homology"/>
<dbReference type="PANTHER" id="PTHR32295">
    <property type="entry name" value="IQ-DOMAIN 5-RELATED"/>
    <property type="match status" value="1"/>
</dbReference>
<dbReference type="AlphaFoldDB" id="A0ABD3TE61"/>
<dbReference type="InterPro" id="IPR025064">
    <property type="entry name" value="DUF4005"/>
</dbReference>
<feature type="region of interest" description="Disordered" evidence="4">
    <location>
        <begin position="156"/>
        <end position="220"/>
    </location>
</feature>
<comment type="similarity">
    <text evidence="2">Belongs to the IQD family.</text>
</comment>
<evidence type="ECO:0000256" key="2">
    <source>
        <dbReference type="ARBA" id="ARBA00024341"/>
    </source>
</evidence>
<dbReference type="InterPro" id="IPR000048">
    <property type="entry name" value="IQ_motif_EF-hand-BS"/>
</dbReference>
<evidence type="ECO:0000256" key="3">
    <source>
        <dbReference type="ARBA" id="ARBA00024378"/>
    </source>
</evidence>
<keyword evidence="7" id="KW-1185">Reference proteome</keyword>
<protein>
    <recommendedName>
        <fullName evidence="5">DUF4005 domain-containing protein</fullName>
    </recommendedName>
</protein>
<gene>
    <name evidence="6" type="ORF">ACJIZ3_009219</name>
</gene>
<feature type="compositionally biased region" description="Polar residues" evidence="4">
    <location>
        <begin position="159"/>
        <end position="177"/>
    </location>
</feature>
<organism evidence="6 7">
    <name type="scientific">Penstemon smallii</name>
    <dbReference type="NCBI Taxonomy" id="265156"/>
    <lineage>
        <taxon>Eukaryota</taxon>
        <taxon>Viridiplantae</taxon>
        <taxon>Streptophyta</taxon>
        <taxon>Embryophyta</taxon>
        <taxon>Tracheophyta</taxon>
        <taxon>Spermatophyta</taxon>
        <taxon>Magnoliopsida</taxon>
        <taxon>eudicotyledons</taxon>
        <taxon>Gunneridae</taxon>
        <taxon>Pentapetalae</taxon>
        <taxon>asterids</taxon>
        <taxon>lamiids</taxon>
        <taxon>Lamiales</taxon>
        <taxon>Plantaginaceae</taxon>
        <taxon>Cheloneae</taxon>
        <taxon>Penstemon</taxon>
    </lineage>
</organism>
<comment type="caution">
    <text evidence="6">The sequence shown here is derived from an EMBL/GenBank/DDBJ whole genome shotgun (WGS) entry which is preliminary data.</text>
</comment>
<dbReference type="CDD" id="cd23767">
    <property type="entry name" value="IQCD"/>
    <property type="match status" value="1"/>
</dbReference>
<dbReference type="Proteomes" id="UP001634393">
    <property type="component" value="Unassembled WGS sequence"/>
</dbReference>
<feature type="region of interest" description="Disordered" evidence="4">
    <location>
        <begin position="1"/>
        <end position="24"/>
    </location>
</feature>
<dbReference type="Pfam" id="PF00612">
    <property type="entry name" value="IQ"/>
    <property type="match status" value="2"/>
</dbReference>
<name>A0ABD3TE61_9LAMI</name>
<reference evidence="6 7" key="1">
    <citation type="submission" date="2024-12" db="EMBL/GenBank/DDBJ databases">
        <title>The unique morphological basis and parallel evolutionary history of personate flowers in Penstemon.</title>
        <authorList>
            <person name="Depatie T.H."/>
            <person name="Wessinger C.A."/>
        </authorList>
    </citation>
    <scope>NUCLEOTIDE SEQUENCE [LARGE SCALE GENOMIC DNA]</scope>
    <source>
        <strain evidence="6">WTNN_2</strain>
        <tissue evidence="6">Leaf</tissue>
    </source>
</reference>
<dbReference type="EMBL" id="JBJXBP010000004">
    <property type="protein sequence ID" value="KAL3834483.1"/>
    <property type="molecule type" value="Genomic_DNA"/>
</dbReference>
<evidence type="ECO:0000259" key="5">
    <source>
        <dbReference type="Pfam" id="PF13178"/>
    </source>
</evidence>
<keyword evidence="1" id="KW-0112">Calmodulin-binding</keyword>
<dbReference type="Pfam" id="PF13178">
    <property type="entry name" value="DUF4005"/>
    <property type="match status" value="1"/>
</dbReference>
<evidence type="ECO:0000256" key="1">
    <source>
        <dbReference type="ARBA" id="ARBA00022860"/>
    </source>
</evidence>